<feature type="region of interest" description="Disordered" evidence="10">
    <location>
        <begin position="343"/>
        <end position="417"/>
    </location>
</feature>
<sequence>MTIYVLVSMRFILFLCFFEVANKNKKPRITTILKYLLLYQKKQIQGKKMTFGTNESNPFRISLIYQQPFFLLTTVTSTIVWIIAFIAQCLAEAKYHHTTQDSKSERMVGTPIGIGWFAIFYQLLISFWIIDRVGRELEYDSRHQISVMVAVNVVSGVISSDRGIYSKDSIGMTIFGFAWLVLSAVNVLWLIYFSSPEDSKIISLLNPTFSRRQFIKSTINIRRSVPAFNNEQSVINLDTKLPHSPYGGVRDISNAGFNQQSYSNLNPEKSSYPIPSVGGHWHPENHHYGSEEYQHGNNPMNLSHPNAISSTASLTPLVQNQLNYPQNYDDQHQQLVLQYSQYASTQDHQPQSTSNPVTHLPPQQTVQQPFNHTSTVNSSQITSQIPINGSVPYTSSQPSTEPSTTHQSQTSASDLPNPVKRAQALYNYSASANDPNEISFEKGEILEIRNNQGKWWQARKVTGQIGIVPSNYMKLLDQ</sequence>
<dbReference type="PRINTS" id="PR00452">
    <property type="entry name" value="SH3DOMAIN"/>
</dbReference>
<evidence type="ECO:0000256" key="9">
    <source>
        <dbReference type="PROSITE-ProRule" id="PRU00192"/>
    </source>
</evidence>
<feature type="chain" id="PRO_5043381604" description="SH3 domain-containing protein" evidence="12">
    <location>
        <begin position="24"/>
        <end position="478"/>
    </location>
</feature>
<dbReference type="Proteomes" id="UP001153365">
    <property type="component" value="Unassembled WGS sequence"/>
</dbReference>
<dbReference type="SMART" id="SM00326">
    <property type="entry name" value="SH3"/>
    <property type="match status" value="1"/>
</dbReference>
<keyword evidence="5 11" id="KW-0812">Transmembrane</keyword>
<dbReference type="PANTHER" id="PTHR15735">
    <property type="entry name" value="FCH AND DOUBLE SH3 DOMAINS PROTEIN"/>
    <property type="match status" value="1"/>
</dbReference>
<feature type="compositionally biased region" description="Basic and acidic residues" evidence="10">
    <location>
        <begin position="285"/>
        <end position="294"/>
    </location>
</feature>
<feature type="compositionally biased region" description="Low complexity" evidence="10">
    <location>
        <begin position="392"/>
        <end position="411"/>
    </location>
</feature>
<feature type="transmembrane region" description="Helical" evidence="11">
    <location>
        <begin position="69"/>
        <end position="91"/>
    </location>
</feature>
<dbReference type="InterPro" id="IPR036028">
    <property type="entry name" value="SH3-like_dom_sf"/>
</dbReference>
<evidence type="ECO:0000313" key="15">
    <source>
        <dbReference type="Proteomes" id="UP001153365"/>
    </source>
</evidence>
<evidence type="ECO:0000256" key="12">
    <source>
        <dbReference type="SAM" id="SignalP"/>
    </source>
</evidence>
<accession>A0AAV0BKH3</accession>
<evidence type="ECO:0000256" key="7">
    <source>
        <dbReference type="ARBA" id="ARBA00023016"/>
    </source>
</evidence>
<evidence type="ECO:0000256" key="10">
    <source>
        <dbReference type="SAM" id="MobiDB-lite"/>
    </source>
</evidence>
<dbReference type="Pfam" id="PF00018">
    <property type="entry name" value="SH3_1"/>
    <property type="match status" value="1"/>
</dbReference>
<evidence type="ECO:0000256" key="6">
    <source>
        <dbReference type="ARBA" id="ARBA00022989"/>
    </source>
</evidence>
<feature type="transmembrane region" description="Helical" evidence="11">
    <location>
        <begin position="112"/>
        <end position="130"/>
    </location>
</feature>
<dbReference type="PROSITE" id="PS50002">
    <property type="entry name" value="SH3"/>
    <property type="match status" value="1"/>
</dbReference>
<dbReference type="AlphaFoldDB" id="A0AAV0BKH3"/>
<keyword evidence="4" id="KW-1003">Cell membrane</keyword>
<keyword evidence="3 9" id="KW-0728">SH3 domain</keyword>
<keyword evidence="15" id="KW-1185">Reference proteome</keyword>
<dbReference type="GO" id="GO:0030833">
    <property type="term" value="P:regulation of actin filament polymerization"/>
    <property type="evidence" value="ECO:0007669"/>
    <property type="project" value="TreeGrafter"/>
</dbReference>
<feature type="region of interest" description="Disordered" evidence="10">
    <location>
        <begin position="285"/>
        <end position="308"/>
    </location>
</feature>
<dbReference type="InterPro" id="IPR001452">
    <property type="entry name" value="SH3_domain"/>
</dbReference>
<evidence type="ECO:0000313" key="14">
    <source>
        <dbReference type="EMBL" id="CAH7687822.1"/>
    </source>
</evidence>
<keyword evidence="8 11" id="KW-0472">Membrane</keyword>
<comment type="similarity">
    <text evidence="2">Belongs to the SHO1 family.</text>
</comment>
<evidence type="ECO:0000256" key="1">
    <source>
        <dbReference type="ARBA" id="ARBA00004651"/>
    </source>
</evidence>
<dbReference type="EMBL" id="CALTRL010005912">
    <property type="protein sequence ID" value="CAH7687822.1"/>
    <property type="molecule type" value="Genomic_DNA"/>
</dbReference>
<reference evidence="14" key="1">
    <citation type="submission" date="2022-06" db="EMBL/GenBank/DDBJ databases">
        <authorList>
            <consortium name="SYNGENTA / RWTH Aachen University"/>
        </authorList>
    </citation>
    <scope>NUCLEOTIDE SEQUENCE</scope>
</reference>
<comment type="caution">
    <text evidence="14">The sequence shown here is derived from an EMBL/GenBank/DDBJ whole genome shotgun (WGS) entry which is preliminary data.</text>
</comment>
<feature type="signal peptide" evidence="12">
    <location>
        <begin position="1"/>
        <end position="23"/>
    </location>
</feature>
<dbReference type="InterPro" id="IPR035522">
    <property type="entry name" value="Sho1_SH3"/>
</dbReference>
<evidence type="ECO:0000256" key="3">
    <source>
        <dbReference type="ARBA" id="ARBA00022443"/>
    </source>
</evidence>
<keyword evidence="6 11" id="KW-1133">Transmembrane helix</keyword>
<dbReference type="GO" id="GO:0005886">
    <property type="term" value="C:plasma membrane"/>
    <property type="evidence" value="ECO:0007669"/>
    <property type="project" value="UniProtKB-SubCell"/>
</dbReference>
<proteinExistence type="inferred from homology"/>
<evidence type="ECO:0000259" key="13">
    <source>
        <dbReference type="PROSITE" id="PS50002"/>
    </source>
</evidence>
<feature type="transmembrane region" description="Helical" evidence="11">
    <location>
        <begin position="170"/>
        <end position="192"/>
    </location>
</feature>
<evidence type="ECO:0000256" key="2">
    <source>
        <dbReference type="ARBA" id="ARBA00009739"/>
    </source>
</evidence>
<dbReference type="Gene3D" id="2.30.30.40">
    <property type="entry name" value="SH3 Domains"/>
    <property type="match status" value="1"/>
</dbReference>
<comment type="subcellular location">
    <subcellularLocation>
        <location evidence="1">Cell membrane</location>
        <topology evidence="1">Multi-pass membrane protein</topology>
    </subcellularLocation>
</comment>
<dbReference type="SUPFAM" id="SSF50044">
    <property type="entry name" value="SH3-domain"/>
    <property type="match status" value="1"/>
</dbReference>
<feature type="compositionally biased region" description="Polar residues" evidence="10">
    <location>
        <begin position="295"/>
        <end position="308"/>
    </location>
</feature>
<evidence type="ECO:0000256" key="4">
    <source>
        <dbReference type="ARBA" id="ARBA00022475"/>
    </source>
</evidence>
<feature type="compositionally biased region" description="Polar residues" evidence="10">
    <location>
        <begin position="343"/>
        <end position="387"/>
    </location>
</feature>
<gene>
    <name evidence="14" type="ORF">PPACK8108_LOCUS22667</name>
</gene>
<keyword evidence="12" id="KW-0732">Signal</keyword>
<keyword evidence="7" id="KW-0346">Stress response</keyword>
<feature type="domain" description="SH3" evidence="13">
    <location>
        <begin position="417"/>
        <end position="478"/>
    </location>
</feature>
<dbReference type="CDD" id="cd11855">
    <property type="entry name" value="SH3_Sho1p"/>
    <property type="match status" value="1"/>
</dbReference>
<protein>
    <recommendedName>
        <fullName evidence="13">SH3 domain-containing protein</fullName>
    </recommendedName>
</protein>
<dbReference type="PANTHER" id="PTHR15735:SF20">
    <property type="entry name" value="HIGH OSMOLARITY SIGNALING PROTEIN SHO1"/>
    <property type="match status" value="1"/>
</dbReference>
<evidence type="ECO:0000256" key="5">
    <source>
        <dbReference type="ARBA" id="ARBA00022692"/>
    </source>
</evidence>
<organism evidence="14 15">
    <name type="scientific">Phakopsora pachyrhizi</name>
    <name type="common">Asian soybean rust disease fungus</name>
    <dbReference type="NCBI Taxonomy" id="170000"/>
    <lineage>
        <taxon>Eukaryota</taxon>
        <taxon>Fungi</taxon>
        <taxon>Dikarya</taxon>
        <taxon>Basidiomycota</taxon>
        <taxon>Pucciniomycotina</taxon>
        <taxon>Pucciniomycetes</taxon>
        <taxon>Pucciniales</taxon>
        <taxon>Phakopsoraceae</taxon>
        <taxon>Phakopsora</taxon>
    </lineage>
</organism>
<evidence type="ECO:0000256" key="8">
    <source>
        <dbReference type="ARBA" id="ARBA00023136"/>
    </source>
</evidence>
<evidence type="ECO:0000256" key="11">
    <source>
        <dbReference type="SAM" id="Phobius"/>
    </source>
</evidence>
<name>A0AAV0BKH3_PHAPC</name>